<dbReference type="SUPFAM" id="SSF55729">
    <property type="entry name" value="Acyl-CoA N-acyltransferases (Nat)"/>
    <property type="match status" value="1"/>
</dbReference>
<evidence type="ECO:0000259" key="1">
    <source>
        <dbReference type="PROSITE" id="PS51186"/>
    </source>
</evidence>
<dbReference type="PROSITE" id="PS51186">
    <property type="entry name" value="GNAT"/>
    <property type="match status" value="1"/>
</dbReference>
<dbReference type="RefSeq" id="WP_017770553.1">
    <property type="nucleotide sequence ID" value="NZ_LT906454.1"/>
</dbReference>
<dbReference type="OrthoDB" id="948250at2"/>
<protein>
    <submittedName>
        <fullName evidence="2">GNAT family acetyltransferase</fullName>
    </submittedName>
</protein>
<organism evidence="2 3">
    <name type="scientific">Streptococcus acidominimus</name>
    <dbReference type="NCBI Taxonomy" id="1326"/>
    <lineage>
        <taxon>Bacteria</taxon>
        <taxon>Bacillati</taxon>
        <taxon>Bacillota</taxon>
        <taxon>Bacilli</taxon>
        <taxon>Lactobacillales</taxon>
        <taxon>Streptococcaceae</taxon>
        <taxon>Streptococcus</taxon>
    </lineage>
</organism>
<evidence type="ECO:0000313" key="3">
    <source>
        <dbReference type="Proteomes" id="UP000215144"/>
    </source>
</evidence>
<name>A0A239WPU5_STRAI</name>
<dbReference type="InterPro" id="IPR000182">
    <property type="entry name" value="GNAT_dom"/>
</dbReference>
<evidence type="ECO:0000313" key="2">
    <source>
        <dbReference type="EMBL" id="SNV35953.1"/>
    </source>
</evidence>
<sequence length="174" mass="19416">MSEAELIIEEAQVGDAQAMVTFLRGVCEETDLIVASVPLLSEADLVRFIESNLEQLNAICLVAKWQDCIIGMANVASSDDPHFNHVGDLFIAVSQAYSGNGIGHYLMEMICDWAEQSPLIRRLELSVQTRNARAIKLYEGFEFEREGVQKAAVKVNDEYLDILMMSKMIGNENK</sequence>
<accession>A0A239WPU5</accession>
<dbReference type="Proteomes" id="UP000215144">
    <property type="component" value="Chromosome 1"/>
</dbReference>
<dbReference type="KEGG" id="saco:SAME_00538"/>
<keyword evidence="2" id="KW-0808">Transferase</keyword>
<dbReference type="PANTHER" id="PTHR43072">
    <property type="entry name" value="N-ACETYLTRANSFERASE"/>
    <property type="match status" value="1"/>
</dbReference>
<dbReference type="CDD" id="cd04301">
    <property type="entry name" value="NAT_SF"/>
    <property type="match status" value="1"/>
</dbReference>
<dbReference type="InterPro" id="IPR016181">
    <property type="entry name" value="Acyl_CoA_acyltransferase"/>
</dbReference>
<dbReference type="Pfam" id="PF00583">
    <property type="entry name" value="Acetyltransf_1"/>
    <property type="match status" value="1"/>
</dbReference>
<dbReference type="GO" id="GO:0016747">
    <property type="term" value="F:acyltransferase activity, transferring groups other than amino-acyl groups"/>
    <property type="evidence" value="ECO:0007669"/>
    <property type="project" value="InterPro"/>
</dbReference>
<feature type="domain" description="N-acetyltransferase" evidence="1">
    <location>
        <begin position="6"/>
        <end position="170"/>
    </location>
</feature>
<gene>
    <name evidence="2" type="ORF">SAMEA4504048_00538</name>
</gene>
<dbReference type="AlphaFoldDB" id="A0A239WPU5"/>
<reference evidence="2 3" key="1">
    <citation type="submission" date="2017-06" db="EMBL/GenBank/DDBJ databases">
        <authorList>
            <consortium name="Pathogen Informatics"/>
        </authorList>
    </citation>
    <scope>NUCLEOTIDE SEQUENCE [LARGE SCALE GENOMIC DNA]</scope>
    <source>
        <strain evidence="2 3">NCTC11291</strain>
    </source>
</reference>
<proteinExistence type="predicted"/>
<dbReference type="EMBL" id="LT906454">
    <property type="protein sequence ID" value="SNV35953.1"/>
    <property type="molecule type" value="Genomic_DNA"/>
</dbReference>
<dbReference type="Gene3D" id="3.40.630.30">
    <property type="match status" value="1"/>
</dbReference>